<evidence type="ECO:0000313" key="3">
    <source>
        <dbReference type="Proteomes" id="UP000176996"/>
    </source>
</evidence>
<name>A0A1F6BX92_9BACT</name>
<dbReference type="AlphaFoldDB" id="A0A1F6BX92"/>
<dbReference type="InterPro" id="IPR014509">
    <property type="entry name" value="YjdF-like"/>
</dbReference>
<feature type="transmembrane region" description="Helical" evidence="1">
    <location>
        <begin position="31"/>
        <end position="52"/>
    </location>
</feature>
<evidence type="ECO:0008006" key="4">
    <source>
        <dbReference type="Google" id="ProtNLM"/>
    </source>
</evidence>
<dbReference type="Pfam" id="PF09997">
    <property type="entry name" value="DUF2238"/>
    <property type="match status" value="1"/>
</dbReference>
<keyword evidence="1" id="KW-0812">Transmembrane</keyword>
<keyword evidence="1" id="KW-0472">Membrane</keyword>
<organism evidence="2 3">
    <name type="scientific">Candidatus Jorgensenbacteria bacterium RIFCSPLOWO2_01_FULL_45_25b</name>
    <dbReference type="NCBI Taxonomy" id="1798471"/>
    <lineage>
        <taxon>Bacteria</taxon>
        <taxon>Candidatus Joergenseniibacteriota</taxon>
    </lineage>
</organism>
<evidence type="ECO:0000256" key="1">
    <source>
        <dbReference type="SAM" id="Phobius"/>
    </source>
</evidence>
<feature type="transmembrane region" description="Helical" evidence="1">
    <location>
        <begin position="104"/>
        <end position="122"/>
    </location>
</feature>
<gene>
    <name evidence="2" type="ORF">A3A21_02200</name>
</gene>
<proteinExistence type="predicted"/>
<keyword evidence="1" id="KW-1133">Transmembrane helix</keyword>
<dbReference type="Proteomes" id="UP000176996">
    <property type="component" value="Unassembled WGS sequence"/>
</dbReference>
<comment type="caution">
    <text evidence="2">The sequence shown here is derived from an EMBL/GenBank/DDBJ whole genome shotgun (WGS) entry which is preliminary data.</text>
</comment>
<dbReference type="EMBL" id="MFKK01000012">
    <property type="protein sequence ID" value="OGG41566.1"/>
    <property type="molecule type" value="Genomic_DNA"/>
</dbReference>
<evidence type="ECO:0000313" key="2">
    <source>
        <dbReference type="EMBL" id="OGG41566.1"/>
    </source>
</evidence>
<protein>
    <recommendedName>
        <fullName evidence="4">VanZ-like domain-containing protein</fullName>
    </recommendedName>
</protein>
<sequence length="129" mass="14549">MSFRLFLISAVIIQGANIVFTSNLIYQEFWFLDIIMHFLGGCIVAGLIGTLLKKEGGKLRPHMFIIWLVGGTAIVGVSWEFFEWTLDHFIFTQGTFMGGLDDTLLDLLMDMAGGLLISTSFLQRRIIKK</sequence>
<accession>A0A1F6BX92</accession>
<feature type="transmembrane region" description="Helical" evidence="1">
    <location>
        <begin position="64"/>
        <end position="84"/>
    </location>
</feature>
<reference evidence="2 3" key="1">
    <citation type="journal article" date="2016" name="Nat. Commun.">
        <title>Thousands of microbial genomes shed light on interconnected biogeochemical processes in an aquifer system.</title>
        <authorList>
            <person name="Anantharaman K."/>
            <person name="Brown C.T."/>
            <person name="Hug L.A."/>
            <person name="Sharon I."/>
            <person name="Castelle C.J."/>
            <person name="Probst A.J."/>
            <person name="Thomas B.C."/>
            <person name="Singh A."/>
            <person name="Wilkins M.J."/>
            <person name="Karaoz U."/>
            <person name="Brodie E.L."/>
            <person name="Williams K.H."/>
            <person name="Hubbard S.S."/>
            <person name="Banfield J.F."/>
        </authorList>
    </citation>
    <scope>NUCLEOTIDE SEQUENCE [LARGE SCALE GENOMIC DNA]</scope>
</reference>
<dbReference type="STRING" id="1798471.A3A21_02200"/>